<feature type="transmembrane region" description="Helical" evidence="1">
    <location>
        <begin position="95"/>
        <end position="117"/>
    </location>
</feature>
<feature type="transmembrane region" description="Helical" evidence="1">
    <location>
        <begin position="21"/>
        <end position="47"/>
    </location>
</feature>
<evidence type="ECO:0000313" key="3">
    <source>
        <dbReference type="Proteomes" id="UP001172687"/>
    </source>
</evidence>
<organism evidence="2 3">
    <name type="scientific">Mycolicibacterium austroafricanum</name>
    <name type="common">Mycobacterium austroafricanum</name>
    <dbReference type="NCBI Taxonomy" id="39687"/>
    <lineage>
        <taxon>Bacteria</taxon>
        <taxon>Bacillati</taxon>
        <taxon>Actinomycetota</taxon>
        <taxon>Actinomycetes</taxon>
        <taxon>Mycobacteriales</taxon>
        <taxon>Mycobacteriaceae</taxon>
        <taxon>Mycolicibacterium</taxon>
    </lineage>
</organism>
<reference evidence="2" key="1">
    <citation type="submission" date="2023-07" db="EMBL/GenBank/DDBJ databases">
        <title>Degradation of tert-butanol by M. austroafricanum TBA100.</title>
        <authorList>
            <person name="Helbich S."/>
            <person name="Vainshtein Y."/>
        </authorList>
    </citation>
    <scope>NUCLEOTIDE SEQUENCE</scope>
    <source>
        <strain evidence="2">TBA100</strain>
    </source>
</reference>
<evidence type="ECO:0000256" key="1">
    <source>
        <dbReference type="SAM" id="Phobius"/>
    </source>
</evidence>
<keyword evidence="1" id="KW-0472">Membrane</keyword>
<keyword evidence="3" id="KW-1185">Reference proteome</keyword>
<evidence type="ECO:0000313" key="2">
    <source>
        <dbReference type="EMBL" id="MDN4518861.1"/>
    </source>
</evidence>
<dbReference type="RefSeq" id="WP_011780205.1">
    <property type="nucleotide sequence ID" value="NZ_CP070380.1"/>
</dbReference>
<keyword evidence="1" id="KW-0812">Transmembrane</keyword>
<accession>A0ABT8HDL9</accession>
<feature type="transmembrane region" description="Helical" evidence="1">
    <location>
        <begin position="59"/>
        <end position="83"/>
    </location>
</feature>
<proteinExistence type="predicted"/>
<sequence>MGYPGHVLPAQPRRSGADIAVSIVVLVLTVLFGAVAAFLGVFSLAFLDHCPPATCSVDGAVNAVFTALLAAAGIGLAGLVVTVIQLVRRKTAWPFAVGTFVLCVSAVLLGGVGYTAAVS</sequence>
<name>A0ABT8HDL9_MYCAO</name>
<dbReference type="Proteomes" id="UP001172687">
    <property type="component" value="Unassembled WGS sequence"/>
</dbReference>
<comment type="caution">
    <text evidence="2">The sequence shown here is derived from an EMBL/GenBank/DDBJ whole genome shotgun (WGS) entry which is preliminary data.</text>
</comment>
<protein>
    <submittedName>
        <fullName evidence="2">Uncharacterized protein</fullName>
    </submittedName>
</protein>
<dbReference type="EMBL" id="JAUHTC010000046">
    <property type="protein sequence ID" value="MDN4518861.1"/>
    <property type="molecule type" value="Genomic_DNA"/>
</dbReference>
<keyword evidence="1" id="KW-1133">Transmembrane helix</keyword>
<gene>
    <name evidence="2" type="ORF">QYF68_13625</name>
</gene>